<evidence type="ECO:0000313" key="3">
    <source>
        <dbReference type="Proteomes" id="UP001652264"/>
    </source>
</evidence>
<dbReference type="Proteomes" id="UP001652264">
    <property type="component" value="Unassembled WGS sequence"/>
</dbReference>
<organism evidence="2 3">
    <name type="scientific">Curtobacterium citreum</name>
    <dbReference type="NCBI Taxonomy" id="2036"/>
    <lineage>
        <taxon>Bacteria</taxon>
        <taxon>Bacillati</taxon>
        <taxon>Actinomycetota</taxon>
        <taxon>Actinomycetes</taxon>
        <taxon>Micrococcales</taxon>
        <taxon>Microbacteriaceae</taxon>
        <taxon>Curtobacterium</taxon>
    </lineage>
</organism>
<dbReference type="EMBL" id="JANVAD010000003">
    <property type="protein sequence ID" value="MCS6522198.1"/>
    <property type="molecule type" value="Genomic_DNA"/>
</dbReference>
<evidence type="ECO:0000313" key="2">
    <source>
        <dbReference type="EMBL" id="MCS6522198.1"/>
    </source>
</evidence>
<protein>
    <recommendedName>
        <fullName evidence="4">ANTAR domain-containing protein</fullName>
    </recommendedName>
</protein>
<proteinExistence type="predicted"/>
<evidence type="ECO:0000256" key="1">
    <source>
        <dbReference type="SAM" id="MobiDB-lite"/>
    </source>
</evidence>
<reference evidence="2 3" key="1">
    <citation type="submission" date="2022-08" db="EMBL/GenBank/DDBJ databases">
        <title>Taxonomy of Curtobacterium flaccumfaciens.</title>
        <authorList>
            <person name="Osdaghi E."/>
            <person name="Taghavi S.M."/>
            <person name="Hamidizade M."/>
            <person name="Abachi H."/>
            <person name="Fazliarab A."/>
            <person name="Baeyen S."/>
            <person name="Portier P."/>
            <person name="Van Vaerenbergh J."/>
            <person name="Jacques M.-A."/>
        </authorList>
    </citation>
    <scope>NUCLEOTIDE SEQUENCE [LARGE SCALE GENOMIC DNA]</scope>
    <source>
        <strain evidence="2 3">LMG8786T</strain>
    </source>
</reference>
<dbReference type="RefSeq" id="WP_114849485.1">
    <property type="nucleotide sequence ID" value="NZ_BMNV01000006.1"/>
</dbReference>
<gene>
    <name evidence="2" type="ORF">NYQ28_06415</name>
</gene>
<accession>A0ABT2HG11</accession>
<sequence length="151" mass="15710">MTDANEHPRPEDDAARLGLVVVGEAAALHAGDDGALDASEENIRETVDSMVDEPLTDRQEQVVERLASAGGTLTAGLSGALAAKTGSSVDDVLEGAARSVVWQQRLAAERDAAATSAPRPTEADPGTDTDAGEREDAGHPQRRDDDPRDDG</sequence>
<comment type="caution">
    <text evidence="2">The sequence shown here is derived from an EMBL/GenBank/DDBJ whole genome shotgun (WGS) entry which is preliminary data.</text>
</comment>
<feature type="compositionally biased region" description="Basic and acidic residues" evidence="1">
    <location>
        <begin position="131"/>
        <end position="151"/>
    </location>
</feature>
<feature type="region of interest" description="Disordered" evidence="1">
    <location>
        <begin position="108"/>
        <end position="151"/>
    </location>
</feature>
<evidence type="ECO:0008006" key="4">
    <source>
        <dbReference type="Google" id="ProtNLM"/>
    </source>
</evidence>
<keyword evidence="3" id="KW-1185">Reference proteome</keyword>
<dbReference type="GeneID" id="95325377"/>
<name>A0ABT2HG11_9MICO</name>